<dbReference type="Pfam" id="PF00696">
    <property type="entry name" value="AA_kinase"/>
    <property type="match status" value="1"/>
</dbReference>
<evidence type="ECO:0000256" key="2">
    <source>
        <dbReference type="ARBA" id="ARBA00004791"/>
    </source>
</evidence>
<evidence type="ECO:0000313" key="14">
    <source>
        <dbReference type="Proteomes" id="UP001622612"/>
    </source>
</evidence>
<evidence type="ECO:0000256" key="11">
    <source>
        <dbReference type="HAMAP-Rule" id="MF_01220"/>
    </source>
</evidence>
<feature type="binding site" evidence="11">
    <location>
        <begin position="134"/>
        <end position="141"/>
    </location>
    <ligand>
        <name>UMP</name>
        <dbReference type="ChEBI" id="CHEBI:57865"/>
    </ligand>
</feature>
<dbReference type="EC" id="2.7.4.22" evidence="11"/>
<keyword evidence="4 11" id="KW-0963">Cytoplasm</keyword>
<comment type="subunit">
    <text evidence="11">Homohexamer.</text>
</comment>
<reference evidence="13" key="1">
    <citation type="submission" date="2021-11" db="EMBL/GenBank/DDBJ databases">
        <title>The first genome sequence of unculturable Mycoplasma faucium obtained by de novo assembly of metagenomic reads.</title>
        <authorList>
            <person name="Sabat A.J."/>
            <person name="Bathoorn E."/>
            <person name="Akkerboom V."/>
            <person name="Friedrich A.W."/>
        </authorList>
    </citation>
    <scope>NUCLEOTIDE SEQUENCE [LARGE SCALE GENOMIC DNA]</scope>
    <source>
        <strain evidence="13">UMCG-MFM1</strain>
    </source>
</reference>
<evidence type="ECO:0000313" key="13">
    <source>
        <dbReference type="EMBL" id="WYM97356.1"/>
    </source>
</evidence>
<feature type="binding site" evidence="11">
    <location>
        <position position="168"/>
    </location>
    <ligand>
        <name>ATP</name>
        <dbReference type="ChEBI" id="CHEBI:30616"/>
    </ligand>
</feature>
<dbReference type="InterPro" id="IPR036393">
    <property type="entry name" value="AceGlu_kinase-like_sf"/>
</dbReference>
<dbReference type="InterPro" id="IPR001048">
    <property type="entry name" value="Asp/Glu/Uridylate_kinase"/>
</dbReference>
<keyword evidence="8 11" id="KW-0067">ATP-binding</keyword>
<evidence type="ECO:0000256" key="6">
    <source>
        <dbReference type="ARBA" id="ARBA00022741"/>
    </source>
</evidence>
<dbReference type="EMBL" id="CP088155">
    <property type="protein sequence ID" value="WYM97356.1"/>
    <property type="molecule type" value="Genomic_DNA"/>
</dbReference>
<dbReference type="HAMAP" id="MF_01220_B">
    <property type="entry name" value="PyrH_B"/>
    <property type="match status" value="1"/>
</dbReference>
<evidence type="ECO:0000256" key="10">
    <source>
        <dbReference type="ARBA" id="ARBA00047767"/>
    </source>
</evidence>
<dbReference type="CDD" id="cd04254">
    <property type="entry name" value="AAK_UMPK-PyrH-Ec"/>
    <property type="match status" value="1"/>
</dbReference>
<evidence type="ECO:0000256" key="3">
    <source>
        <dbReference type="ARBA" id="ARBA00007614"/>
    </source>
</evidence>
<feature type="binding site" evidence="11">
    <location>
        <position position="171"/>
    </location>
    <ligand>
        <name>ATP</name>
        <dbReference type="ChEBI" id="CHEBI:30616"/>
    </ligand>
</feature>
<evidence type="ECO:0000256" key="8">
    <source>
        <dbReference type="ARBA" id="ARBA00022840"/>
    </source>
</evidence>
<proteinExistence type="inferred from homology"/>
<comment type="caution">
    <text evidence="11">Lacks conserved residue(s) required for the propagation of feature annotation.</text>
</comment>
<comment type="activity regulation">
    <text evidence="11">Inhibited by UTP.</text>
</comment>
<evidence type="ECO:0000256" key="1">
    <source>
        <dbReference type="ARBA" id="ARBA00004496"/>
    </source>
</evidence>
<organism evidence="13 14">
    <name type="scientific">Metamycoplasma faucium</name>
    <dbReference type="NCBI Taxonomy" id="56142"/>
    <lineage>
        <taxon>Bacteria</taxon>
        <taxon>Bacillati</taxon>
        <taxon>Mycoplasmatota</taxon>
        <taxon>Mycoplasmoidales</taxon>
        <taxon>Metamycoplasmataceae</taxon>
        <taxon>Metamycoplasma</taxon>
    </lineage>
</organism>
<dbReference type="InterPro" id="IPR015963">
    <property type="entry name" value="Uridylate_kinase_bac"/>
</dbReference>
<dbReference type="PANTHER" id="PTHR42833:SF4">
    <property type="entry name" value="URIDYLATE KINASE PUMPKIN, CHLOROPLASTIC"/>
    <property type="match status" value="1"/>
</dbReference>
<feature type="binding site" evidence="11">
    <location>
        <position position="53"/>
    </location>
    <ligand>
        <name>ATP</name>
        <dbReference type="ChEBI" id="CHEBI:30616"/>
    </ligand>
</feature>
<evidence type="ECO:0000256" key="9">
    <source>
        <dbReference type="ARBA" id="ARBA00022975"/>
    </source>
</evidence>
<keyword evidence="9 11" id="KW-0665">Pyrimidine biosynthesis</keyword>
<feature type="binding site" evidence="11">
    <location>
        <position position="52"/>
    </location>
    <ligand>
        <name>UMP</name>
        <dbReference type="ChEBI" id="CHEBI:57865"/>
    </ligand>
</feature>
<evidence type="ECO:0000259" key="12">
    <source>
        <dbReference type="Pfam" id="PF00696"/>
    </source>
</evidence>
<feature type="binding site" evidence="11">
    <location>
        <position position="57"/>
    </location>
    <ligand>
        <name>ATP</name>
        <dbReference type="ChEBI" id="CHEBI:30616"/>
    </ligand>
</feature>
<accession>A0ABZ2TLM6</accession>
<dbReference type="GO" id="GO:0033862">
    <property type="term" value="F:UMP kinase activity"/>
    <property type="evidence" value="ECO:0007669"/>
    <property type="project" value="UniProtKB-EC"/>
</dbReference>
<dbReference type="Proteomes" id="UP001622612">
    <property type="component" value="Chromosome"/>
</dbReference>
<keyword evidence="5 11" id="KW-0808">Transferase</keyword>
<dbReference type="NCBIfam" id="TIGR02075">
    <property type="entry name" value="pyrH_bact"/>
    <property type="match status" value="1"/>
</dbReference>
<comment type="pathway">
    <text evidence="2 11">Pyrimidine metabolism; CTP biosynthesis via de novo pathway; UDP from UMP (UMPK route): step 1/1.</text>
</comment>
<keyword evidence="7 11" id="KW-0418">Kinase</keyword>
<comment type="catalytic activity">
    <reaction evidence="10 11">
        <text>UMP + ATP = UDP + ADP</text>
        <dbReference type="Rhea" id="RHEA:24400"/>
        <dbReference type="ChEBI" id="CHEBI:30616"/>
        <dbReference type="ChEBI" id="CHEBI:57865"/>
        <dbReference type="ChEBI" id="CHEBI:58223"/>
        <dbReference type="ChEBI" id="CHEBI:456216"/>
        <dbReference type="EC" id="2.7.4.22"/>
    </reaction>
</comment>
<feature type="binding site" evidence="11">
    <location>
        <begin position="9"/>
        <end position="12"/>
    </location>
    <ligand>
        <name>ATP</name>
        <dbReference type="ChEBI" id="CHEBI:30616"/>
    </ligand>
</feature>
<comment type="similarity">
    <text evidence="3 11">Belongs to the UMP kinase family.</text>
</comment>
<dbReference type="InterPro" id="IPR011817">
    <property type="entry name" value="Uridylate_kinase"/>
</dbReference>
<name>A0ABZ2TLM6_9BACT</name>
<sequence>MKYKRVLIKLSGEGLANKTKSLAIDYELVKNFALQLKSIINKKIQVAIVIGGGNFWRGTSAAKNGIPRVRADYIGMLATTMNALALQSGFEKNNVKCRVLNSLSMDERVCEKYINEKAIKYLNQGEIVIFAGGTGRAFFTTDTAATLFASEIGAEAILMGKNNVDGVYDSDPKVNKEAKKFDRISYDEILRRNLKVIDQTAASMAKENKIDIVIFNILEENSLLKVLEDNIKRTIITSENNEGEK</sequence>
<evidence type="ECO:0000256" key="5">
    <source>
        <dbReference type="ARBA" id="ARBA00022679"/>
    </source>
</evidence>
<dbReference type="PIRSF" id="PIRSF005650">
    <property type="entry name" value="Uridylate_kin"/>
    <property type="match status" value="1"/>
</dbReference>
<feature type="binding site" evidence="11">
    <location>
        <position position="162"/>
    </location>
    <ligand>
        <name>ATP</name>
        <dbReference type="ChEBI" id="CHEBI:30616"/>
    </ligand>
</feature>
<keyword evidence="14" id="KW-1185">Reference proteome</keyword>
<evidence type="ECO:0000256" key="4">
    <source>
        <dbReference type="ARBA" id="ARBA00022490"/>
    </source>
</evidence>
<feature type="binding site" evidence="11">
    <location>
        <position position="72"/>
    </location>
    <ligand>
        <name>UMP</name>
        <dbReference type="ChEBI" id="CHEBI:57865"/>
    </ligand>
</feature>
<dbReference type="SUPFAM" id="SSF53633">
    <property type="entry name" value="Carbamate kinase-like"/>
    <property type="match status" value="1"/>
</dbReference>
<dbReference type="RefSeq" id="WP_405311766.1">
    <property type="nucleotide sequence ID" value="NZ_CP088155.1"/>
</dbReference>
<comment type="subcellular location">
    <subcellularLocation>
        <location evidence="1 11">Cytoplasm</location>
    </subcellularLocation>
</comment>
<evidence type="ECO:0000256" key="7">
    <source>
        <dbReference type="ARBA" id="ARBA00022777"/>
    </source>
</evidence>
<feature type="domain" description="Aspartate/glutamate/uridylate kinase" evidence="12">
    <location>
        <begin position="4"/>
        <end position="216"/>
    </location>
</feature>
<keyword evidence="6 11" id="KW-0547">Nucleotide-binding</keyword>
<protein>
    <recommendedName>
        <fullName evidence="11">Uridylate kinase</fullName>
        <shortName evidence="11">UK</shortName>
        <ecNumber evidence="11">2.7.4.22</ecNumber>
    </recommendedName>
    <alternativeName>
        <fullName evidence="11">Uridine monophosphate kinase</fullName>
        <shortName evidence="11">UMP kinase</shortName>
        <shortName evidence="11">UMPK</shortName>
    </alternativeName>
</protein>
<dbReference type="PANTHER" id="PTHR42833">
    <property type="entry name" value="URIDYLATE KINASE"/>
    <property type="match status" value="1"/>
</dbReference>
<gene>
    <name evidence="11 13" type="primary">pyrH</name>
    <name evidence="13" type="ORF">LQ356_00460</name>
</gene>
<comment type="function">
    <text evidence="11">Catalyzes the reversible phosphorylation of UMP to UDP.</text>
</comment>
<dbReference type="Gene3D" id="3.40.1160.10">
    <property type="entry name" value="Acetylglutamate kinase-like"/>
    <property type="match status" value="1"/>
</dbReference>